<feature type="non-terminal residue" evidence="2">
    <location>
        <position position="1"/>
    </location>
</feature>
<sequence length="315" mass="35395">FFSNTKAKGRWVNNATGTPPITDNPGQVLPHSEPDGNLIDSKAFEIVDGVRKVAWTGTNLPHRSNGVSGNEIIYGMSLEDEKRINFDLKVRIKENNPDAPNRIYHLNVNAWGDASPASSYLSFDGRDPTLDLQYYDYEDWEWEDDWDFNFETKQIRIRVYEGNWDAETELLSEENFFPEISFEATNPALDLDSPHTYRIGTYNLEELTSTSYREVDLTDDGLGFGDLVHGVTYNITYDIYDLAGNNSSGNKYTNLKYDVTSPEVGLTYSRDPTSVLDVSGTFTITADFIEGIYGRPKIAINQPGASDLGATNMVE</sequence>
<feature type="non-terminal residue" evidence="2">
    <location>
        <position position="315"/>
    </location>
</feature>
<feature type="compositionally biased region" description="Polar residues" evidence="1">
    <location>
        <begin position="13"/>
        <end position="25"/>
    </location>
</feature>
<proteinExistence type="predicted"/>
<accession>A0A382S4N2</accession>
<protein>
    <submittedName>
        <fullName evidence="2">Uncharacterized protein</fullName>
    </submittedName>
</protein>
<reference evidence="2" key="1">
    <citation type="submission" date="2018-05" db="EMBL/GenBank/DDBJ databases">
        <authorList>
            <person name="Lanie J.A."/>
            <person name="Ng W.-L."/>
            <person name="Kazmierczak K.M."/>
            <person name="Andrzejewski T.M."/>
            <person name="Davidsen T.M."/>
            <person name="Wayne K.J."/>
            <person name="Tettelin H."/>
            <person name="Glass J.I."/>
            <person name="Rusch D."/>
            <person name="Podicherti R."/>
            <person name="Tsui H.-C.T."/>
            <person name="Winkler M.E."/>
        </authorList>
    </citation>
    <scope>NUCLEOTIDE SEQUENCE</scope>
</reference>
<name>A0A382S4N2_9ZZZZ</name>
<organism evidence="2">
    <name type="scientific">marine metagenome</name>
    <dbReference type="NCBI Taxonomy" id="408172"/>
    <lineage>
        <taxon>unclassified sequences</taxon>
        <taxon>metagenomes</taxon>
        <taxon>ecological metagenomes</taxon>
    </lineage>
</organism>
<gene>
    <name evidence="2" type="ORF">METZ01_LOCUS356695</name>
</gene>
<feature type="region of interest" description="Disordered" evidence="1">
    <location>
        <begin position="1"/>
        <end position="26"/>
    </location>
</feature>
<dbReference type="EMBL" id="UINC01125774">
    <property type="protein sequence ID" value="SVD03841.1"/>
    <property type="molecule type" value="Genomic_DNA"/>
</dbReference>
<evidence type="ECO:0000313" key="2">
    <source>
        <dbReference type="EMBL" id="SVD03841.1"/>
    </source>
</evidence>
<dbReference type="AlphaFoldDB" id="A0A382S4N2"/>
<evidence type="ECO:0000256" key="1">
    <source>
        <dbReference type="SAM" id="MobiDB-lite"/>
    </source>
</evidence>